<dbReference type="HAMAP" id="MF_00772">
    <property type="entry name" value="OGT"/>
    <property type="match status" value="1"/>
</dbReference>
<reference evidence="12" key="1">
    <citation type="journal article" date="2021" name="mSystems">
        <title>Bacteria and Archaea Synergistically Convert Glycine Betaine to Biogenic Methane in the Formosa Cold Seep of the South China Sea.</title>
        <authorList>
            <person name="Li L."/>
            <person name="Zhang W."/>
            <person name="Zhang S."/>
            <person name="Song L."/>
            <person name="Sun Q."/>
            <person name="Zhang H."/>
            <person name="Xiang H."/>
            <person name="Dong X."/>
        </authorList>
    </citation>
    <scope>NUCLEOTIDE SEQUENCE</scope>
    <source>
        <strain evidence="12">LLY</strain>
    </source>
</reference>
<keyword evidence="4 9" id="KW-0489">Methyltransferase</keyword>
<name>A0A9E5DA70_9EURY</name>
<keyword evidence="5 9" id="KW-0808">Transferase</keyword>
<dbReference type="GO" id="GO:0032259">
    <property type="term" value="P:methylation"/>
    <property type="evidence" value="ECO:0007669"/>
    <property type="project" value="UniProtKB-KW"/>
</dbReference>
<dbReference type="PANTHER" id="PTHR10815">
    <property type="entry name" value="METHYLATED-DNA--PROTEIN-CYSTEINE METHYLTRANSFERASE"/>
    <property type="match status" value="1"/>
</dbReference>
<keyword evidence="6 9" id="KW-0227">DNA damage</keyword>
<dbReference type="Gene3D" id="1.10.10.10">
    <property type="entry name" value="Winged helix-like DNA-binding domain superfamily/Winged helix DNA-binding domain"/>
    <property type="match status" value="1"/>
</dbReference>
<evidence type="ECO:0000259" key="11">
    <source>
        <dbReference type="Pfam" id="PF02870"/>
    </source>
</evidence>
<evidence type="ECO:0000256" key="6">
    <source>
        <dbReference type="ARBA" id="ARBA00022763"/>
    </source>
</evidence>
<dbReference type="Proteomes" id="UP001056766">
    <property type="component" value="Unassembled WGS sequence"/>
</dbReference>
<comment type="function">
    <text evidence="9">Involved in the cellular defense against the biological effects of O6-methylguanine (O6-MeG) and O4-methylthymine (O4-MeT) in DNA. Repairs the methylated nucleobase in DNA by stoichiometrically transferring the methyl group to a cysteine residue in the enzyme. This is a suicide reaction: the enzyme is irreversibly inactivated.</text>
</comment>
<sequence>MYYDLMQTGLVGELLITGDNDGLKKVCLIKGKNDFIIPSDWIRDEVLFSDVKEQLGQYFKGNLKEFDIRLTPEGTCFQKLVWDALTEIPLGTTVTYADIAKMIGRPKAERAVGGAIGANPILIIIPCHRVIGSSGKLTGFSSGLENKVLLLEHEGMEIKGSGRSALVM</sequence>
<evidence type="ECO:0000256" key="2">
    <source>
        <dbReference type="ARBA" id="ARBA00008711"/>
    </source>
</evidence>
<dbReference type="GO" id="GO:0005737">
    <property type="term" value="C:cytoplasm"/>
    <property type="evidence" value="ECO:0007669"/>
    <property type="project" value="UniProtKB-SubCell"/>
</dbReference>
<evidence type="ECO:0000256" key="3">
    <source>
        <dbReference type="ARBA" id="ARBA00022490"/>
    </source>
</evidence>
<comment type="subcellular location">
    <subcellularLocation>
        <location evidence="9">Cytoplasm</location>
    </subcellularLocation>
</comment>
<dbReference type="AlphaFoldDB" id="A0A9E5DA70"/>
<organism evidence="12 13">
    <name type="scientific">Methanococcoides seepicolus</name>
    <dbReference type="NCBI Taxonomy" id="2828780"/>
    <lineage>
        <taxon>Archaea</taxon>
        <taxon>Methanobacteriati</taxon>
        <taxon>Methanobacteriota</taxon>
        <taxon>Stenosarchaea group</taxon>
        <taxon>Methanomicrobia</taxon>
        <taxon>Methanosarcinales</taxon>
        <taxon>Methanosarcinaceae</taxon>
        <taxon>Methanococcoides</taxon>
    </lineage>
</organism>
<comment type="catalytic activity">
    <reaction evidence="1 9">
        <text>a 4-O-methyl-thymidine in DNA + L-cysteinyl-[protein] = a thymidine in DNA + S-methyl-L-cysteinyl-[protein]</text>
        <dbReference type="Rhea" id="RHEA:53428"/>
        <dbReference type="Rhea" id="RHEA-COMP:10131"/>
        <dbReference type="Rhea" id="RHEA-COMP:10132"/>
        <dbReference type="Rhea" id="RHEA-COMP:13555"/>
        <dbReference type="Rhea" id="RHEA-COMP:13556"/>
        <dbReference type="ChEBI" id="CHEBI:29950"/>
        <dbReference type="ChEBI" id="CHEBI:82612"/>
        <dbReference type="ChEBI" id="CHEBI:137386"/>
        <dbReference type="ChEBI" id="CHEBI:137387"/>
        <dbReference type="EC" id="2.1.1.63"/>
    </reaction>
</comment>
<evidence type="ECO:0000313" key="13">
    <source>
        <dbReference type="Proteomes" id="UP001056766"/>
    </source>
</evidence>
<dbReference type="InterPro" id="IPR036217">
    <property type="entry name" value="MethylDNA_cys_MeTrfase_DNAb"/>
</dbReference>
<evidence type="ECO:0000256" key="9">
    <source>
        <dbReference type="HAMAP-Rule" id="MF_00772"/>
    </source>
</evidence>
<dbReference type="FunFam" id="1.10.10.10:FF:000214">
    <property type="entry name" value="Methylated-DNA--protein-cysteine methyltransferase"/>
    <property type="match status" value="1"/>
</dbReference>
<dbReference type="InterPro" id="IPR036631">
    <property type="entry name" value="MGMT_N_sf"/>
</dbReference>
<comment type="catalytic activity">
    <reaction evidence="8 9">
        <text>a 6-O-methyl-2'-deoxyguanosine in DNA + L-cysteinyl-[protein] = S-methyl-L-cysteinyl-[protein] + a 2'-deoxyguanosine in DNA</text>
        <dbReference type="Rhea" id="RHEA:24000"/>
        <dbReference type="Rhea" id="RHEA-COMP:10131"/>
        <dbReference type="Rhea" id="RHEA-COMP:10132"/>
        <dbReference type="Rhea" id="RHEA-COMP:11367"/>
        <dbReference type="Rhea" id="RHEA-COMP:11368"/>
        <dbReference type="ChEBI" id="CHEBI:29950"/>
        <dbReference type="ChEBI" id="CHEBI:82612"/>
        <dbReference type="ChEBI" id="CHEBI:85445"/>
        <dbReference type="ChEBI" id="CHEBI:85448"/>
        <dbReference type="EC" id="2.1.1.63"/>
    </reaction>
</comment>
<evidence type="ECO:0000256" key="8">
    <source>
        <dbReference type="ARBA" id="ARBA00049348"/>
    </source>
</evidence>
<dbReference type="CDD" id="cd06445">
    <property type="entry name" value="ATase"/>
    <property type="match status" value="1"/>
</dbReference>
<dbReference type="Pfam" id="PF02870">
    <property type="entry name" value="Methyltransf_1N"/>
    <property type="match status" value="1"/>
</dbReference>
<evidence type="ECO:0000256" key="5">
    <source>
        <dbReference type="ARBA" id="ARBA00022679"/>
    </source>
</evidence>
<dbReference type="PANTHER" id="PTHR10815:SF5">
    <property type="entry name" value="METHYLATED-DNA--PROTEIN-CYSTEINE METHYLTRANSFERASE"/>
    <property type="match status" value="1"/>
</dbReference>
<comment type="miscellaneous">
    <text evidence="9">This enzyme catalyzes only one turnover and therefore is not strictly catalytic. According to one definition, an enzyme is a biocatalyst that acts repeatedly and over many reaction cycles.</text>
</comment>
<protein>
    <recommendedName>
        <fullName evidence="9">Methylated-DNA--protein-cysteine methyltransferase</fullName>
        <ecNumber evidence="9">2.1.1.63</ecNumber>
    </recommendedName>
    <alternativeName>
        <fullName evidence="9">6-O-methylguanine-DNA methyltransferase</fullName>
        <shortName evidence="9">MGMT</shortName>
    </alternativeName>
    <alternativeName>
        <fullName evidence="9">O-6-methylguanine-DNA-alkyltransferase</fullName>
    </alternativeName>
</protein>
<keyword evidence="3 9" id="KW-0963">Cytoplasm</keyword>
<dbReference type="InterPro" id="IPR014048">
    <property type="entry name" value="MethylDNA_cys_MeTrfase_DNA-bd"/>
</dbReference>
<dbReference type="Pfam" id="PF01035">
    <property type="entry name" value="DNA_binding_1"/>
    <property type="match status" value="1"/>
</dbReference>
<comment type="caution">
    <text evidence="12">The sequence shown here is derived from an EMBL/GenBank/DDBJ whole genome shotgun (WGS) entry which is preliminary data.</text>
</comment>
<reference evidence="12" key="2">
    <citation type="submission" date="2021-04" db="EMBL/GenBank/DDBJ databases">
        <authorList>
            <person name="Dong X."/>
        </authorList>
    </citation>
    <scope>NUCLEOTIDE SEQUENCE</scope>
    <source>
        <strain evidence="12">LLY</strain>
    </source>
</reference>
<dbReference type="GO" id="GO:0003908">
    <property type="term" value="F:methylated-DNA-[protein]-cysteine S-methyltransferase activity"/>
    <property type="evidence" value="ECO:0007669"/>
    <property type="project" value="UniProtKB-UniRule"/>
</dbReference>
<dbReference type="InterPro" id="IPR036388">
    <property type="entry name" value="WH-like_DNA-bd_sf"/>
</dbReference>
<dbReference type="InterPro" id="IPR001497">
    <property type="entry name" value="MethylDNA_cys_MeTrfase_AS"/>
</dbReference>
<dbReference type="InterPro" id="IPR023546">
    <property type="entry name" value="MGMT"/>
</dbReference>
<dbReference type="EC" id="2.1.1.63" evidence="9"/>
<dbReference type="InterPro" id="IPR008332">
    <property type="entry name" value="MethylG_MeTrfase_N"/>
</dbReference>
<dbReference type="EMBL" id="JAGSOI010000004">
    <property type="protein sequence ID" value="MCM1985722.1"/>
    <property type="molecule type" value="Genomic_DNA"/>
</dbReference>
<gene>
    <name evidence="9" type="primary">ogt</name>
    <name evidence="12" type="ORF">KDK67_01610</name>
</gene>
<feature type="domain" description="Methylated-DNA-[protein]-cysteine S-methyltransferase DNA binding" evidence="10">
    <location>
        <begin position="77"/>
        <end position="155"/>
    </location>
</feature>
<dbReference type="Gene3D" id="3.30.160.70">
    <property type="entry name" value="Methylated DNA-protein cysteine methyltransferase domain"/>
    <property type="match status" value="1"/>
</dbReference>
<dbReference type="RefSeq" id="WP_338101223.1">
    <property type="nucleotide sequence ID" value="NZ_JAGSOI010000004.1"/>
</dbReference>
<feature type="domain" description="Methylguanine DNA methyltransferase ribonuclease-like" evidence="11">
    <location>
        <begin position="1"/>
        <end position="71"/>
    </location>
</feature>
<evidence type="ECO:0000313" key="12">
    <source>
        <dbReference type="EMBL" id="MCM1985722.1"/>
    </source>
</evidence>
<accession>A0A9E5DA70</accession>
<keyword evidence="7 9" id="KW-0234">DNA repair</keyword>
<dbReference type="NCBIfam" id="TIGR00589">
    <property type="entry name" value="ogt"/>
    <property type="match status" value="1"/>
</dbReference>
<dbReference type="GO" id="GO:0006307">
    <property type="term" value="P:DNA alkylation repair"/>
    <property type="evidence" value="ECO:0007669"/>
    <property type="project" value="UniProtKB-UniRule"/>
</dbReference>
<evidence type="ECO:0000259" key="10">
    <source>
        <dbReference type="Pfam" id="PF01035"/>
    </source>
</evidence>
<feature type="active site" description="Nucleophile; methyl group acceptor" evidence="9">
    <location>
        <position position="127"/>
    </location>
</feature>
<dbReference type="SUPFAM" id="SSF46767">
    <property type="entry name" value="Methylated DNA-protein cysteine methyltransferase, C-terminal domain"/>
    <property type="match status" value="1"/>
</dbReference>
<evidence type="ECO:0000256" key="4">
    <source>
        <dbReference type="ARBA" id="ARBA00022603"/>
    </source>
</evidence>
<proteinExistence type="inferred from homology"/>
<comment type="similarity">
    <text evidence="2 9">Belongs to the MGMT family.</text>
</comment>
<evidence type="ECO:0000256" key="1">
    <source>
        <dbReference type="ARBA" id="ARBA00001286"/>
    </source>
</evidence>
<dbReference type="PROSITE" id="PS00374">
    <property type="entry name" value="MGMT"/>
    <property type="match status" value="1"/>
</dbReference>
<keyword evidence="13" id="KW-1185">Reference proteome</keyword>
<dbReference type="SUPFAM" id="SSF53155">
    <property type="entry name" value="Methylated DNA-protein cysteine methyltransferase domain"/>
    <property type="match status" value="1"/>
</dbReference>
<evidence type="ECO:0000256" key="7">
    <source>
        <dbReference type="ARBA" id="ARBA00023204"/>
    </source>
</evidence>